<dbReference type="OMA" id="LTINRCH"/>
<dbReference type="InParanoid" id="H2XME1"/>
<accession>H2XME1</accession>
<dbReference type="PANTHER" id="PTHR44858:SF1">
    <property type="entry name" value="UDP-N-ACETYLGLUCOSAMINE--PEPTIDE N-ACETYLGLUCOSAMINYLTRANSFERASE SPINDLY-RELATED"/>
    <property type="match status" value="1"/>
</dbReference>
<organism evidence="3 4">
    <name type="scientific">Ciona intestinalis</name>
    <name type="common">Transparent sea squirt</name>
    <name type="synonym">Ascidia intestinalis</name>
    <dbReference type="NCBI Taxonomy" id="7719"/>
    <lineage>
        <taxon>Eukaryota</taxon>
        <taxon>Metazoa</taxon>
        <taxon>Chordata</taxon>
        <taxon>Tunicata</taxon>
        <taxon>Ascidiacea</taxon>
        <taxon>Phlebobranchia</taxon>
        <taxon>Cionidae</taxon>
        <taxon>Ciona</taxon>
    </lineage>
</organism>
<dbReference type="SMART" id="SM00028">
    <property type="entry name" value="TPR"/>
    <property type="match status" value="3"/>
</dbReference>
<dbReference type="InterPro" id="IPR011990">
    <property type="entry name" value="TPR-like_helical_dom_sf"/>
</dbReference>
<evidence type="ECO:0000256" key="2">
    <source>
        <dbReference type="ARBA" id="ARBA00022803"/>
    </source>
</evidence>
<keyword evidence="2" id="KW-0802">TPR repeat</keyword>
<keyword evidence="4" id="KW-1185">Reference proteome</keyword>
<evidence type="ECO:0000313" key="4">
    <source>
        <dbReference type="Proteomes" id="UP000008144"/>
    </source>
</evidence>
<evidence type="ECO:0000313" key="3">
    <source>
        <dbReference type="Ensembl" id="ENSCINP00000030824.1"/>
    </source>
</evidence>
<reference evidence="3" key="3">
    <citation type="submission" date="2025-09" db="UniProtKB">
        <authorList>
            <consortium name="Ensembl"/>
        </authorList>
    </citation>
    <scope>IDENTIFICATION</scope>
</reference>
<reference evidence="3" key="2">
    <citation type="submission" date="2025-08" db="UniProtKB">
        <authorList>
            <consortium name="Ensembl"/>
        </authorList>
    </citation>
    <scope>IDENTIFICATION</scope>
</reference>
<name>H2XME1_CIOIN</name>
<dbReference type="Ensembl" id="ENSCINT00000033067.1">
    <property type="protein sequence ID" value="ENSCINP00000030824.1"/>
    <property type="gene ID" value="ENSCING00000018517.1"/>
</dbReference>
<dbReference type="HOGENOM" id="CLU_1242568_0_0_1"/>
<dbReference type="Proteomes" id="UP000008144">
    <property type="component" value="Unassembled WGS sequence"/>
</dbReference>
<dbReference type="SUPFAM" id="SSF48452">
    <property type="entry name" value="TPR-like"/>
    <property type="match status" value="1"/>
</dbReference>
<dbReference type="Pfam" id="PF13181">
    <property type="entry name" value="TPR_8"/>
    <property type="match status" value="1"/>
</dbReference>
<dbReference type="InterPro" id="IPR019734">
    <property type="entry name" value="TPR_rpt"/>
</dbReference>
<sequence length="223" mass="25243">MPLPGIMKIDKLSKIQREANVLLKEATMDERSSRYNKVVEKYKKMLKSIHPSNLPPSFMTTPSYNMLLYESYYHLGTALQNLGRHKESVHAFTNAMLSINLRKNGCMAGCDSNTCFQTPVLAKRALAHAKTGDLKNAFRDIEKAVVLDARNPDLYCVRALLWSTRKENEKAIKDLDKALTINRCHVCALLLRGTVDQPFQLFGLLEGISTNVKKDKSVYHQEA</sequence>
<dbReference type="InterPro" id="IPR050498">
    <property type="entry name" value="Ycf3"/>
</dbReference>
<dbReference type="PANTHER" id="PTHR44858">
    <property type="entry name" value="TETRATRICOPEPTIDE REPEAT PROTEIN 6"/>
    <property type="match status" value="1"/>
</dbReference>
<dbReference type="STRING" id="7719.ENSCINP00000030824"/>
<protein>
    <submittedName>
        <fullName evidence="3">Uncharacterized protein</fullName>
    </submittedName>
</protein>
<dbReference type="Gene3D" id="1.25.40.10">
    <property type="entry name" value="Tetratricopeptide repeat domain"/>
    <property type="match status" value="2"/>
</dbReference>
<evidence type="ECO:0000256" key="1">
    <source>
        <dbReference type="ARBA" id="ARBA00022737"/>
    </source>
</evidence>
<proteinExistence type="predicted"/>
<keyword evidence="1" id="KW-0677">Repeat</keyword>
<dbReference type="AlphaFoldDB" id="H2XME1"/>
<reference evidence="4" key="1">
    <citation type="journal article" date="2002" name="Science">
        <title>The draft genome of Ciona intestinalis: insights into chordate and vertebrate origins.</title>
        <authorList>
            <person name="Dehal P."/>
            <person name="Satou Y."/>
            <person name="Campbell R.K."/>
            <person name="Chapman J."/>
            <person name="Degnan B."/>
            <person name="De Tomaso A."/>
            <person name="Davidson B."/>
            <person name="Di Gregorio A."/>
            <person name="Gelpke M."/>
            <person name="Goodstein D.M."/>
            <person name="Harafuji N."/>
            <person name="Hastings K.E."/>
            <person name="Ho I."/>
            <person name="Hotta K."/>
            <person name="Huang W."/>
            <person name="Kawashima T."/>
            <person name="Lemaire P."/>
            <person name="Martinez D."/>
            <person name="Meinertzhagen I.A."/>
            <person name="Necula S."/>
            <person name="Nonaka M."/>
            <person name="Putnam N."/>
            <person name="Rash S."/>
            <person name="Saiga H."/>
            <person name="Satake M."/>
            <person name="Terry A."/>
            <person name="Yamada L."/>
            <person name="Wang H.G."/>
            <person name="Awazu S."/>
            <person name="Azumi K."/>
            <person name="Boore J."/>
            <person name="Branno M."/>
            <person name="Chin-Bow S."/>
            <person name="DeSantis R."/>
            <person name="Doyle S."/>
            <person name="Francino P."/>
            <person name="Keys D.N."/>
            <person name="Haga S."/>
            <person name="Hayashi H."/>
            <person name="Hino K."/>
            <person name="Imai K.S."/>
            <person name="Inaba K."/>
            <person name="Kano S."/>
            <person name="Kobayashi K."/>
            <person name="Kobayashi M."/>
            <person name="Lee B.I."/>
            <person name="Makabe K.W."/>
            <person name="Manohar C."/>
            <person name="Matassi G."/>
            <person name="Medina M."/>
            <person name="Mochizuki Y."/>
            <person name="Mount S."/>
            <person name="Morishita T."/>
            <person name="Miura S."/>
            <person name="Nakayama A."/>
            <person name="Nishizaka S."/>
            <person name="Nomoto H."/>
            <person name="Ohta F."/>
            <person name="Oishi K."/>
            <person name="Rigoutsos I."/>
            <person name="Sano M."/>
            <person name="Sasaki A."/>
            <person name="Sasakura Y."/>
            <person name="Shoguchi E."/>
            <person name="Shin-i T."/>
            <person name="Spagnuolo A."/>
            <person name="Stainier D."/>
            <person name="Suzuki M.M."/>
            <person name="Tassy O."/>
            <person name="Takatori N."/>
            <person name="Tokuoka M."/>
            <person name="Yagi K."/>
            <person name="Yoshizaki F."/>
            <person name="Wada S."/>
            <person name="Zhang C."/>
            <person name="Hyatt P.D."/>
            <person name="Larimer F."/>
            <person name="Detter C."/>
            <person name="Doggett N."/>
            <person name="Glavina T."/>
            <person name="Hawkins T."/>
            <person name="Richardson P."/>
            <person name="Lucas S."/>
            <person name="Kohara Y."/>
            <person name="Levine M."/>
            <person name="Satoh N."/>
            <person name="Rokhsar D.S."/>
        </authorList>
    </citation>
    <scope>NUCLEOTIDE SEQUENCE [LARGE SCALE GENOMIC DNA]</scope>
</reference>